<dbReference type="SUPFAM" id="SSF47240">
    <property type="entry name" value="Ferritin-like"/>
    <property type="match status" value="1"/>
</dbReference>
<dbReference type="Proteomes" id="UP000473089">
    <property type="component" value="Unassembled WGS sequence"/>
</dbReference>
<dbReference type="Gene3D" id="1.20.1260.10">
    <property type="match status" value="1"/>
</dbReference>
<dbReference type="EMBL" id="SGJP01000055">
    <property type="protein sequence ID" value="NFA62061.1"/>
    <property type="molecule type" value="Genomic_DNA"/>
</dbReference>
<evidence type="ECO:0000313" key="2">
    <source>
        <dbReference type="Proteomes" id="UP000473089"/>
    </source>
</evidence>
<organism evidence="1 2">
    <name type="scientific">Clostridium botulinum</name>
    <dbReference type="NCBI Taxonomy" id="1491"/>
    <lineage>
        <taxon>Bacteria</taxon>
        <taxon>Bacillati</taxon>
        <taxon>Bacillota</taxon>
        <taxon>Clostridia</taxon>
        <taxon>Eubacteriales</taxon>
        <taxon>Clostridiaceae</taxon>
        <taxon>Clostridium</taxon>
    </lineage>
</organism>
<sequence>MGYTVIDIIDNLICIEKKGYNMFKEISESCKDSKVSIVAKTIANQENKHIQYYENLKENIETLDKEEIDFFIYDKVSSRIQQFKFNMNITEMTNIKELINFSIDFEKENLALLIDIQGQLIRNETDTSVLAYNVIEKIINEEKKHIQLLNPYCK</sequence>
<dbReference type="InterPro" id="IPR009078">
    <property type="entry name" value="Ferritin-like_SF"/>
</dbReference>
<name>A0A6M0T7F4_CLOBO</name>
<dbReference type="InterPro" id="IPR012347">
    <property type="entry name" value="Ferritin-like"/>
</dbReference>
<accession>A0A6M0T7F4</accession>
<gene>
    <name evidence="1" type="ORF">EXM42_17255</name>
</gene>
<protein>
    <recommendedName>
        <fullName evidence="3">Rubrerythrin family protein</fullName>
    </recommendedName>
</protein>
<comment type="caution">
    <text evidence="1">The sequence shown here is derived from an EMBL/GenBank/DDBJ whole genome shotgun (WGS) entry which is preliminary data.</text>
</comment>
<proteinExistence type="predicted"/>
<evidence type="ECO:0008006" key="3">
    <source>
        <dbReference type="Google" id="ProtNLM"/>
    </source>
</evidence>
<dbReference type="AlphaFoldDB" id="A0A6M0T7F4"/>
<evidence type="ECO:0000313" key="1">
    <source>
        <dbReference type="EMBL" id="NFA62061.1"/>
    </source>
</evidence>
<reference evidence="1 2" key="1">
    <citation type="submission" date="2019-02" db="EMBL/GenBank/DDBJ databases">
        <title>Genome sequencing of Clostridium botulinum clinical isolates.</title>
        <authorList>
            <person name="Brunt J."/>
            <person name="Van Vliet A.H.M."/>
            <person name="Stringer S.C."/>
            <person name="Grant K.A."/>
            <person name="Carter A.C."/>
            <person name="Peck M.W."/>
        </authorList>
    </citation>
    <scope>NUCLEOTIDE SEQUENCE [LARGE SCALE GENOMIC DNA]</scope>
    <source>
        <strain evidence="1 2">R1125/03</strain>
    </source>
</reference>